<keyword evidence="3" id="KW-1185">Reference proteome</keyword>
<proteinExistence type="predicted"/>
<dbReference type="AlphaFoldDB" id="B4VP39"/>
<dbReference type="STRING" id="118168.MC7420_4637"/>
<dbReference type="InterPro" id="IPR049598">
    <property type="entry name" value="HetP-like"/>
</dbReference>
<dbReference type="OrthoDB" id="532598at2"/>
<name>B4VP39_9CYAN</name>
<evidence type="ECO:0000256" key="1">
    <source>
        <dbReference type="SAM" id="MobiDB-lite"/>
    </source>
</evidence>
<evidence type="ECO:0000313" key="3">
    <source>
        <dbReference type="Proteomes" id="UP000003835"/>
    </source>
</evidence>
<evidence type="ECO:0008006" key="4">
    <source>
        <dbReference type="Google" id="ProtNLM"/>
    </source>
</evidence>
<dbReference type="Proteomes" id="UP000003835">
    <property type="component" value="Unassembled WGS sequence"/>
</dbReference>
<dbReference type="HOGENOM" id="CLU_144663_1_0_3"/>
<protein>
    <recommendedName>
        <fullName evidence="4">Heterocyst differentiation protein</fullName>
    </recommendedName>
</protein>
<gene>
    <name evidence="2" type="ORF">MC7420_4637</name>
</gene>
<feature type="region of interest" description="Disordered" evidence="1">
    <location>
        <begin position="61"/>
        <end position="90"/>
    </location>
</feature>
<organism evidence="2 3">
    <name type="scientific">Coleofasciculus chthonoplastes PCC 7420</name>
    <dbReference type="NCBI Taxonomy" id="118168"/>
    <lineage>
        <taxon>Bacteria</taxon>
        <taxon>Bacillati</taxon>
        <taxon>Cyanobacteriota</taxon>
        <taxon>Cyanophyceae</taxon>
        <taxon>Coleofasciculales</taxon>
        <taxon>Coleofasciculaceae</taxon>
        <taxon>Coleofasciculus</taxon>
    </lineage>
</organism>
<dbReference type="NCBIfam" id="NF037966">
    <property type="entry name" value="HetP_family"/>
    <property type="match status" value="1"/>
</dbReference>
<evidence type="ECO:0000313" key="2">
    <source>
        <dbReference type="EMBL" id="EDX76381.1"/>
    </source>
</evidence>
<dbReference type="eggNOG" id="ENOG50330ND">
    <property type="taxonomic scope" value="Bacteria"/>
</dbReference>
<feature type="compositionally biased region" description="Polar residues" evidence="1">
    <location>
        <begin position="67"/>
        <end position="88"/>
    </location>
</feature>
<dbReference type="EMBL" id="DS989846">
    <property type="protein sequence ID" value="EDX76381.1"/>
    <property type="molecule type" value="Genomic_DNA"/>
</dbReference>
<sequence length="152" mass="17134">MTYNMPTINAKREKTLDPEQFEQIIDAIRQGKYSWACVLLLRFAGHNPQYYIPYRTYNRLRKEHSSQKPQENLQSGDTSGNPGQPTRKSSCKIADLNHLEVVDHKTLSMKGGYNLQGLPAIESEDCIPDSVAPSDDWFSGVSSLFNRLTGLG</sequence>
<accession>B4VP39</accession>
<reference evidence="2 3" key="1">
    <citation type="submission" date="2008-07" db="EMBL/GenBank/DDBJ databases">
        <authorList>
            <person name="Tandeau de Marsac N."/>
            <person name="Ferriera S."/>
            <person name="Johnson J."/>
            <person name="Kravitz S."/>
            <person name="Beeson K."/>
            <person name="Sutton G."/>
            <person name="Rogers Y.-H."/>
            <person name="Friedman R."/>
            <person name="Frazier M."/>
            <person name="Venter J.C."/>
        </authorList>
    </citation>
    <scope>NUCLEOTIDE SEQUENCE [LARGE SCALE GENOMIC DNA]</scope>
    <source>
        <strain evidence="2 3">PCC 7420</strain>
    </source>
</reference>